<comment type="subcellular location">
    <subcellularLocation>
        <location evidence="1">Membrane</location>
        <topology evidence="1">Multi-pass membrane protein</topology>
    </subcellularLocation>
</comment>
<dbReference type="AlphaFoldDB" id="A0A074VYF3"/>
<name>A0A074VYF3_AURM1</name>
<evidence type="ECO:0000256" key="1">
    <source>
        <dbReference type="ARBA" id="ARBA00004141"/>
    </source>
</evidence>
<keyword evidence="9" id="KW-1185">Reference proteome</keyword>
<gene>
    <name evidence="8" type="ORF">M437DRAFT_75261</name>
</gene>
<dbReference type="Proteomes" id="UP000030672">
    <property type="component" value="Unassembled WGS sequence"/>
</dbReference>
<feature type="region of interest" description="Disordered" evidence="6">
    <location>
        <begin position="1"/>
        <end position="25"/>
    </location>
</feature>
<keyword evidence="3 7" id="KW-0812">Transmembrane</keyword>
<feature type="transmembrane region" description="Helical" evidence="7">
    <location>
        <begin position="285"/>
        <end position="311"/>
    </location>
</feature>
<comment type="similarity">
    <text evidence="2">Belongs to the acetate uptake transporter (AceTr) (TC 2.A.96) family.</text>
</comment>
<feature type="transmembrane region" description="Helical" evidence="7">
    <location>
        <begin position="194"/>
        <end position="216"/>
    </location>
</feature>
<dbReference type="GO" id="GO:0005886">
    <property type="term" value="C:plasma membrane"/>
    <property type="evidence" value="ECO:0007669"/>
    <property type="project" value="TreeGrafter"/>
</dbReference>
<dbReference type="PANTHER" id="PTHR31123">
    <property type="entry name" value="ACCUMULATION OF DYADS PROTEIN 2-RELATED"/>
    <property type="match status" value="1"/>
</dbReference>
<dbReference type="InterPro" id="IPR051633">
    <property type="entry name" value="AceTr"/>
</dbReference>
<evidence type="ECO:0000256" key="7">
    <source>
        <dbReference type="SAM" id="Phobius"/>
    </source>
</evidence>
<feature type="transmembrane region" description="Helical" evidence="7">
    <location>
        <begin position="96"/>
        <end position="115"/>
    </location>
</feature>
<keyword evidence="4 7" id="KW-1133">Transmembrane helix</keyword>
<organism evidence="8 9">
    <name type="scientific">Aureobasidium melanogenum (strain CBS 110374)</name>
    <name type="common">Aureobasidium pullulans var. melanogenum</name>
    <dbReference type="NCBI Taxonomy" id="1043003"/>
    <lineage>
        <taxon>Eukaryota</taxon>
        <taxon>Fungi</taxon>
        <taxon>Dikarya</taxon>
        <taxon>Ascomycota</taxon>
        <taxon>Pezizomycotina</taxon>
        <taxon>Dothideomycetes</taxon>
        <taxon>Dothideomycetidae</taxon>
        <taxon>Dothideales</taxon>
        <taxon>Saccotheciaceae</taxon>
        <taxon>Aureobasidium</taxon>
    </lineage>
</organism>
<dbReference type="EMBL" id="KL584833">
    <property type="protein sequence ID" value="KEQ62722.1"/>
    <property type="molecule type" value="Genomic_DNA"/>
</dbReference>
<feature type="compositionally biased region" description="Polar residues" evidence="6">
    <location>
        <begin position="1"/>
        <end position="13"/>
    </location>
</feature>
<evidence type="ECO:0000313" key="9">
    <source>
        <dbReference type="Proteomes" id="UP000030672"/>
    </source>
</evidence>
<dbReference type="InterPro" id="IPR000791">
    <property type="entry name" value="Gpr1/Fun34/SatP-like"/>
</dbReference>
<evidence type="ECO:0000256" key="6">
    <source>
        <dbReference type="SAM" id="MobiDB-lite"/>
    </source>
</evidence>
<proteinExistence type="inferred from homology"/>
<keyword evidence="5 7" id="KW-0472">Membrane</keyword>
<dbReference type="STRING" id="1043003.A0A074VYF3"/>
<dbReference type="GO" id="GO:0015123">
    <property type="term" value="F:acetate transmembrane transporter activity"/>
    <property type="evidence" value="ECO:0007669"/>
    <property type="project" value="TreeGrafter"/>
</dbReference>
<evidence type="ECO:0000313" key="8">
    <source>
        <dbReference type="EMBL" id="KEQ62722.1"/>
    </source>
</evidence>
<dbReference type="GeneID" id="63919759"/>
<feature type="transmembrane region" description="Helical" evidence="7">
    <location>
        <begin position="153"/>
        <end position="174"/>
    </location>
</feature>
<accession>A0A074VYF3</accession>
<sequence>MANEANYNATNHLTPHEDNYNTTNHLTHEASPPIEKDFNDYNNHIGNDVDSETALQRIRTAGSISISPELFEKIYLSPQNKVAGELRKTFGNPTPLALCGFLLSLTPLSCMLMGWRGSSSTGASDIGAYFFFGGLLMILGSIGEWLIGNTFPFVVFGSFGAFWLTFAATLQPFYNAYGAFSPSLTNPAEGLQTVEFNASFAFFLVFMGMLCLIYFICSLRTNVVFAMIFFTLVLAFGCLAGAYWNLALAYGAATNSARQAAHAATATRCLTAAGALTFVTDMCGWWIFFAIMLAALDFPFQLPVGDLSTFIKGASDRRKAKEEKEKYSA</sequence>
<evidence type="ECO:0000256" key="5">
    <source>
        <dbReference type="ARBA" id="ARBA00023136"/>
    </source>
</evidence>
<feature type="transmembrane region" description="Helical" evidence="7">
    <location>
        <begin position="223"/>
        <end position="244"/>
    </location>
</feature>
<evidence type="ECO:0000256" key="4">
    <source>
        <dbReference type="ARBA" id="ARBA00022989"/>
    </source>
</evidence>
<dbReference type="PANTHER" id="PTHR31123:SF4">
    <property type="entry name" value="PROTEIN ALCS"/>
    <property type="match status" value="1"/>
</dbReference>
<dbReference type="RefSeq" id="XP_040879745.1">
    <property type="nucleotide sequence ID" value="XM_041026386.1"/>
</dbReference>
<feature type="transmembrane region" description="Helical" evidence="7">
    <location>
        <begin position="127"/>
        <end position="146"/>
    </location>
</feature>
<protein>
    <submittedName>
        <fullName evidence="8">GPR1/FUN34/YaaH-class plasma membrane protein-like protein</fullName>
    </submittedName>
</protein>
<reference evidence="8 9" key="1">
    <citation type="journal article" date="2014" name="BMC Genomics">
        <title>Genome sequencing of four Aureobasidium pullulans varieties: biotechnological potential, stress tolerance, and description of new species.</title>
        <authorList>
            <person name="Gostin Ar C."/>
            <person name="Ohm R.A."/>
            <person name="Kogej T."/>
            <person name="Sonjak S."/>
            <person name="Turk M."/>
            <person name="Zajc J."/>
            <person name="Zalar P."/>
            <person name="Grube M."/>
            <person name="Sun H."/>
            <person name="Han J."/>
            <person name="Sharma A."/>
            <person name="Chiniquy J."/>
            <person name="Ngan C.Y."/>
            <person name="Lipzen A."/>
            <person name="Barry K."/>
            <person name="Grigoriev I.V."/>
            <person name="Gunde-Cimerman N."/>
        </authorList>
    </citation>
    <scope>NUCLEOTIDE SEQUENCE [LARGE SCALE GENOMIC DNA]</scope>
    <source>
        <strain evidence="8 9">CBS 110374</strain>
    </source>
</reference>
<evidence type="ECO:0000256" key="2">
    <source>
        <dbReference type="ARBA" id="ARBA00005587"/>
    </source>
</evidence>
<dbReference type="HOGENOM" id="CLU_051062_4_0_1"/>
<dbReference type="Pfam" id="PF01184">
    <property type="entry name" value="Gpr1_Fun34_YaaH"/>
    <property type="match status" value="1"/>
</dbReference>
<evidence type="ECO:0000256" key="3">
    <source>
        <dbReference type="ARBA" id="ARBA00022692"/>
    </source>
</evidence>